<name>A0AAQ3NYK4_VIGMU</name>
<dbReference type="Proteomes" id="UP001374535">
    <property type="component" value="Chromosome 2"/>
</dbReference>
<sequence>MGTHIRINLHKKTTFKNFHLWSISGSACIFKQSINETLGLSICTENINLSKLSLIQQHTEKQRPNHIESNQMKMGKGSSKGYPAPDESLRRVTLPPVSAGSNPHNVRVD</sequence>
<gene>
    <name evidence="2" type="ORF">V8G54_005741</name>
</gene>
<accession>A0AAQ3NYK4</accession>
<dbReference type="AlphaFoldDB" id="A0AAQ3NYK4"/>
<protein>
    <submittedName>
        <fullName evidence="2">Uncharacterized protein</fullName>
    </submittedName>
</protein>
<evidence type="ECO:0000256" key="1">
    <source>
        <dbReference type="SAM" id="MobiDB-lite"/>
    </source>
</evidence>
<feature type="non-terminal residue" evidence="2">
    <location>
        <position position="109"/>
    </location>
</feature>
<feature type="compositionally biased region" description="Polar residues" evidence="1">
    <location>
        <begin position="99"/>
        <end position="109"/>
    </location>
</feature>
<dbReference type="PROSITE" id="PS51257">
    <property type="entry name" value="PROKAR_LIPOPROTEIN"/>
    <property type="match status" value="1"/>
</dbReference>
<keyword evidence="3" id="KW-1185">Reference proteome</keyword>
<organism evidence="2 3">
    <name type="scientific">Vigna mungo</name>
    <name type="common">Black gram</name>
    <name type="synonym">Phaseolus mungo</name>
    <dbReference type="NCBI Taxonomy" id="3915"/>
    <lineage>
        <taxon>Eukaryota</taxon>
        <taxon>Viridiplantae</taxon>
        <taxon>Streptophyta</taxon>
        <taxon>Embryophyta</taxon>
        <taxon>Tracheophyta</taxon>
        <taxon>Spermatophyta</taxon>
        <taxon>Magnoliopsida</taxon>
        <taxon>eudicotyledons</taxon>
        <taxon>Gunneridae</taxon>
        <taxon>Pentapetalae</taxon>
        <taxon>rosids</taxon>
        <taxon>fabids</taxon>
        <taxon>Fabales</taxon>
        <taxon>Fabaceae</taxon>
        <taxon>Papilionoideae</taxon>
        <taxon>50 kb inversion clade</taxon>
        <taxon>NPAAA clade</taxon>
        <taxon>indigoferoid/millettioid clade</taxon>
        <taxon>Phaseoleae</taxon>
        <taxon>Vigna</taxon>
    </lineage>
</organism>
<evidence type="ECO:0000313" key="2">
    <source>
        <dbReference type="EMBL" id="WVZ18419.1"/>
    </source>
</evidence>
<evidence type="ECO:0000313" key="3">
    <source>
        <dbReference type="Proteomes" id="UP001374535"/>
    </source>
</evidence>
<reference evidence="2 3" key="1">
    <citation type="journal article" date="2023" name="Life. Sci Alliance">
        <title>Evolutionary insights into 3D genome organization and epigenetic landscape of Vigna mungo.</title>
        <authorList>
            <person name="Junaid A."/>
            <person name="Singh B."/>
            <person name="Bhatia S."/>
        </authorList>
    </citation>
    <scope>NUCLEOTIDE SEQUENCE [LARGE SCALE GENOMIC DNA]</scope>
    <source>
        <strain evidence="2">Urdbean</strain>
    </source>
</reference>
<dbReference type="EMBL" id="CP144699">
    <property type="protein sequence ID" value="WVZ18419.1"/>
    <property type="molecule type" value="Genomic_DNA"/>
</dbReference>
<feature type="region of interest" description="Disordered" evidence="1">
    <location>
        <begin position="57"/>
        <end position="109"/>
    </location>
</feature>
<proteinExistence type="predicted"/>